<feature type="domain" description="DUF4220" evidence="2">
    <location>
        <begin position="52"/>
        <end position="309"/>
    </location>
</feature>
<evidence type="ECO:0000256" key="1">
    <source>
        <dbReference type="SAM" id="Phobius"/>
    </source>
</evidence>
<dbReference type="Proteomes" id="UP000467841">
    <property type="component" value="Unassembled WGS sequence"/>
</dbReference>
<dbReference type="InterPro" id="IPR007658">
    <property type="entry name" value="DUF594"/>
</dbReference>
<feature type="transmembrane region" description="Helical" evidence="1">
    <location>
        <begin position="16"/>
        <end position="35"/>
    </location>
</feature>
<gene>
    <name evidence="3" type="ORF">MERR_LOCUS21079</name>
</gene>
<comment type="caution">
    <text evidence="3">The sequence shown here is derived from an EMBL/GenBank/DDBJ whole genome shotgun (WGS) entry which is preliminary data.</text>
</comment>
<dbReference type="InterPro" id="IPR025315">
    <property type="entry name" value="DUF4220"/>
</dbReference>
<dbReference type="OrthoDB" id="1689146at2759"/>
<dbReference type="Pfam" id="PF04578">
    <property type="entry name" value="DUF594"/>
    <property type="match status" value="1"/>
</dbReference>
<evidence type="ECO:0000313" key="4">
    <source>
        <dbReference type="Proteomes" id="UP000467841"/>
    </source>
</evidence>
<keyword evidence="1" id="KW-0812">Transmembrane</keyword>
<dbReference type="PANTHER" id="PTHR31325">
    <property type="entry name" value="OS01G0798800 PROTEIN-RELATED"/>
    <property type="match status" value="1"/>
</dbReference>
<proteinExistence type="predicted"/>
<protein>
    <recommendedName>
        <fullName evidence="2">DUF4220 domain-containing protein</fullName>
    </recommendedName>
</protein>
<feature type="transmembrane region" description="Helical" evidence="1">
    <location>
        <begin position="86"/>
        <end position="107"/>
    </location>
</feature>
<dbReference type="Pfam" id="PF13968">
    <property type="entry name" value="DUF4220"/>
    <property type="match status" value="1"/>
</dbReference>
<organism evidence="3 4">
    <name type="scientific">Microthlaspi erraticum</name>
    <dbReference type="NCBI Taxonomy" id="1685480"/>
    <lineage>
        <taxon>Eukaryota</taxon>
        <taxon>Viridiplantae</taxon>
        <taxon>Streptophyta</taxon>
        <taxon>Embryophyta</taxon>
        <taxon>Tracheophyta</taxon>
        <taxon>Spermatophyta</taxon>
        <taxon>Magnoliopsida</taxon>
        <taxon>eudicotyledons</taxon>
        <taxon>Gunneridae</taxon>
        <taxon>Pentapetalae</taxon>
        <taxon>rosids</taxon>
        <taxon>malvids</taxon>
        <taxon>Brassicales</taxon>
        <taxon>Brassicaceae</taxon>
        <taxon>Coluteocarpeae</taxon>
        <taxon>Microthlaspi</taxon>
    </lineage>
</organism>
<reference evidence="3" key="1">
    <citation type="submission" date="2020-01" db="EMBL/GenBank/DDBJ databases">
        <authorList>
            <person name="Mishra B."/>
        </authorList>
    </citation>
    <scope>NUCLEOTIDE SEQUENCE [LARGE SCALE GENOMIC DNA]</scope>
</reference>
<dbReference type="EMBL" id="CACVBM020001139">
    <property type="protein sequence ID" value="CAA7033844.1"/>
    <property type="molecule type" value="Genomic_DNA"/>
</dbReference>
<keyword evidence="1" id="KW-1133">Transmembrane helix</keyword>
<name>A0A6D2J1Y9_9BRAS</name>
<accession>A0A6D2J1Y9</accession>
<feature type="transmembrane region" description="Helical" evidence="1">
    <location>
        <begin position="112"/>
        <end position="133"/>
    </location>
</feature>
<dbReference type="AlphaFoldDB" id="A0A6D2J1Y9"/>
<feature type="transmembrane region" description="Helical" evidence="1">
    <location>
        <begin position="47"/>
        <end position="66"/>
    </location>
</feature>
<sequence length="563" mass="64357">MGEAIPKGVKDLWDKWNIRGLVILSLVLQTILVLLSPNRKRTHRWFFQFLIWSAYLLANWAAEYAVGQIAESQGEEPQPKNNDLLAFWATFLLLHLGGPDTITALALEDNNLWLRSLFGLVCQAIITLYVFLLSIPNNLLVPTSLMLVAGVIKYVERIKALRGASLENFKDSMLEEPNPGPDYARLMEEYSIRKILREPTQIVRIEEAEKGQRPEDFVRPKRKLTDLEVVQYAYKYFNIFKGLVVDLIFSSQSEQWNNSKAFFLASKSEDALRILEVELSFIYGTFYTKVDILHTRIGVAFRFLALVSEVSDRAESVSEIHSARGEWVLRNASVEKARNRPERLKLLLPYVTQVDYDQSILVWHIATELLYHTDGGNETNHSEREFSKMLSDYMMYLLIVQPALMSSVAGIDKIKFREAIAKAKKFTEAKKFLVTKKLEGSRNAKEVCEEILSSLEVVKERGGKRYQRKDVLADSKILANALKQLTGVGEDETEEVMWEVMSKVWVEMLCYAASHCDPKQHVAQLSGGGEFLSFVWLLMAHFGLGDHFQTTEENARAKMIVTR</sequence>
<keyword evidence="4" id="KW-1185">Reference proteome</keyword>
<evidence type="ECO:0000313" key="3">
    <source>
        <dbReference type="EMBL" id="CAA7033844.1"/>
    </source>
</evidence>
<keyword evidence="1" id="KW-0472">Membrane</keyword>
<evidence type="ECO:0000259" key="2">
    <source>
        <dbReference type="Pfam" id="PF13968"/>
    </source>
</evidence>